<dbReference type="AlphaFoldDB" id="A0A5S6Q3H9"/>
<reference evidence="3 4" key="3">
    <citation type="submission" date="2019-12" db="UniProtKB">
        <authorList>
            <consortium name="WormBaseParasite"/>
        </authorList>
    </citation>
    <scope>IDENTIFICATION</scope>
</reference>
<dbReference type="SUPFAM" id="SSF56672">
    <property type="entry name" value="DNA/RNA polymerases"/>
    <property type="match status" value="1"/>
</dbReference>
<evidence type="ECO:0000313" key="4">
    <source>
        <dbReference type="WBParaSite" id="TMUE_3000011493.1"/>
    </source>
</evidence>
<dbReference type="STRING" id="70415.A0A5S6Q3H9"/>
<reference evidence="2" key="2">
    <citation type="submission" date="2014-03" db="EMBL/GenBank/DDBJ databases">
        <title>The whipworm genome and dual-species transcriptomics of an intimate host-pathogen interaction.</title>
        <authorList>
            <person name="Foth B.J."/>
            <person name="Tsai I.J."/>
            <person name="Reid A.J."/>
            <person name="Bancroft A.J."/>
            <person name="Nichol S."/>
            <person name="Tracey A."/>
            <person name="Holroyd N."/>
            <person name="Cotton J.A."/>
            <person name="Stanley E.J."/>
            <person name="Zarowiecki M."/>
            <person name="Liu J.Z."/>
            <person name="Huckvale T."/>
            <person name="Cooper P.J."/>
            <person name="Grencis R.K."/>
            <person name="Berriman M."/>
        </authorList>
    </citation>
    <scope>NUCLEOTIDE SEQUENCE [LARGE SCALE GENOMIC DNA]</scope>
    <source>
        <strain evidence="2">Edinburgh</strain>
    </source>
</reference>
<accession>A0A5S6Q3H9</accession>
<dbReference type="Gene3D" id="3.10.10.10">
    <property type="entry name" value="HIV Type 1 Reverse Transcriptase, subunit A, domain 1"/>
    <property type="match status" value="1"/>
</dbReference>
<name>A0A5S6Q3H9_TRIMR</name>
<dbReference type="WBParaSite" id="TMUE_0000001753.1">
    <property type="protein sequence ID" value="TMUE_0000001753.1"/>
    <property type="gene ID" value="WBGene00297630"/>
</dbReference>
<evidence type="ECO:0000313" key="2">
    <source>
        <dbReference type="Proteomes" id="UP000046395"/>
    </source>
</evidence>
<keyword evidence="2" id="KW-1185">Reference proteome</keyword>
<sequence>MTFHVINGRPIKGDTRKLTSALRQTHSPSHAIMVRYPDLTTCTTSSQTVQHSVKHRIVTWGPPVFSRPRHLPPDNLRIAKEEFNAMMQMGIIRPSSSSQASPLHMVPKKQTDCWSP</sequence>
<dbReference type="Proteomes" id="UP000046395">
    <property type="component" value="Unassembled WGS sequence"/>
</dbReference>
<evidence type="ECO:0000313" key="3">
    <source>
        <dbReference type="WBParaSite" id="TMUE_0000001753.1"/>
    </source>
</evidence>
<proteinExistence type="predicted"/>
<organism evidence="2 3">
    <name type="scientific">Trichuris muris</name>
    <name type="common">Mouse whipworm</name>
    <dbReference type="NCBI Taxonomy" id="70415"/>
    <lineage>
        <taxon>Eukaryota</taxon>
        <taxon>Metazoa</taxon>
        <taxon>Ecdysozoa</taxon>
        <taxon>Nematoda</taxon>
        <taxon>Enoplea</taxon>
        <taxon>Dorylaimia</taxon>
        <taxon>Trichinellida</taxon>
        <taxon>Trichuridae</taxon>
        <taxon>Trichuris</taxon>
    </lineage>
</organism>
<reference evidence="2" key="1">
    <citation type="submission" date="2013-11" db="EMBL/GenBank/DDBJ databases">
        <authorList>
            <person name="Aslett M."/>
        </authorList>
    </citation>
    <scope>NUCLEOTIDE SEQUENCE [LARGE SCALE GENOMIC DNA]</scope>
    <source>
        <strain evidence="2">Edinburgh</strain>
    </source>
</reference>
<dbReference type="InterPro" id="IPR043502">
    <property type="entry name" value="DNA/RNA_pol_sf"/>
</dbReference>
<feature type="region of interest" description="Disordered" evidence="1">
    <location>
        <begin position="93"/>
        <end position="116"/>
    </location>
</feature>
<protein>
    <submittedName>
        <fullName evidence="3 4">Uncharacterized protein</fullName>
    </submittedName>
</protein>
<dbReference type="WBParaSite" id="TMUE_3000011493.1">
    <property type="protein sequence ID" value="TMUE_3000011493.1"/>
    <property type="gene ID" value="WBGene00301334"/>
</dbReference>
<evidence type="ECO:0000256" key="1">
    <source>
        <dbReference type="SAM" id="MobiDB-lite"/>
    </source>
</evidence>